<proteinExistence type="predicted"/>
<organism evidence="1">
    <name type="scientific">Rhizophora mucronata</name>
    <name type="common">Asiatic mangrove</name>
    <dbReference type="NCBI Taxonomy" id="61149"/>
    <lineage>
        <taxon>Eukaryota</taxon>
        <taxon>Viridiplantae</taxon>
        <taxon>Streptophyta</taxon>
        <taxon>Embryophyta</taxon>
        <taxon>Tracheophyta</taxon>
        <taxon>Spermatophyta</taxon>
        <taxon>Magnoliopsida</taxon>
        <taxon>eudicotyledons</taxon>
        <taxon>Gunneridae</taxon>
        <taxon>Pentapetalae</taxon>
        <taxon>rosids</taxon>
        <taxon>fabids</taxon>
        <taxon>Malpighiales</taxon>
        <taxon>Rhizophoraceae</taxon>
        <taxon>Rhizophora</taxon>
    </lineage>
</organism>
<accession>A0A2P2MYT9</accession>
<sequence length="34" mass="4121">MTRQREIVVQFLPLAHSCVHPKTQMQHHLRFLHT</sequence>
<name>A0A2P2MYT9_RHIMU</name>
<dbReference type="AlphaFoldDB" id="A0A2P2MYT9"/>
<reference evidence="1" key="1">
    <citation type="submission" date="2018-02" db="EMBL/GenBank/DDBJ databases">
        <title>Rhizophora mucronata_Transcriptome.</title>
        <authorList>
            <person name="Meera S.P."/>
            <person name="Sreeshan A."/>
            <person name="Augustine A."/>
        </authorList>
    </citation>
    <scope>NUCLEOTIDE SEQUENCE</scope>
    <source>
        <tissue evidence="1">Leaf</tissue>
    </source>
</reference>
<protein>
    <submittedName>
        <fullName evidence="1">Uncharacterized protein</fullName>
    </submittedName>
</protein>
<dbReference type="EMBL" id="GGEC01054901">
    <property type="protein sequence ID" value="MBX35385.1"/>
    <property type="molecule type" value="Transcribed_RNA"/>
</dbReference>
<evidence type="ECO:0000313" key="1">
    <source>
        <dbReference type="EMBL" id="MBX35385.1"/>
    </source>
</evidence>